<proteinExistence type="predicted"/>
<gene>
    <name evidence="1" type="ORF">A3C71_02950</name>
</gene>
<reference evidence="1 2" key="1">
    <citation type="journal article" date="2016" name="Nat. Commun.">
        <title>Thousands of microbial genomes shed light on interconnected biogeochemical processes in an aquifer system.</title>
        <authorList>
            <person name="Anantharaman K."/>
            <person name="Brown C.T."/>
            <person name="Hug L.A."/>
            <person name="Sharon I."/>
            <person name="Castelle C.J."/>
            <person name="Probst A.J."/>
            <person name="Thomas B.C."/>
            <person name="Singh A."/>
            <person name="Wilkins M.J."/>
            <person name="Karaoz U."/>
            <person name="Brodie E.L."/>
            <person name="Williams K.H."/>
            <person name="Hubbard S.S."/>
            <person name="Banfield J.F."/>
        </authorList>
    </citation>
    <scope>NUCLEOTIDE SEQUENCE [LARGE SCALE GENOMIC DNA]</scope>
</reference>
<dbReference type="Proteomes" id="UP000178197">
    <property type="component" value="Unassembled WGS sequence"/>
</dbReference>
<dbReference type="EMBL" id="MGJT01000028">
    <property type="protein sequence ID" value="OGN11709.1"/>
    <property type="molecule type" value="Genomic_DNA"/>
</dbReference>
<evidence type="ECO:0000313" key="1">
    <source>
        <dbReference type="EMBL" id="OGN11709.1"/>
    </source>
</evidence>
<comment type="caution">
    <text evidence="1">The sequence shown here is derived from an EMBL/GenBank/DDBJ whole genome shotgun (WGS) entry which is preliminary data.</text>
</comment>
<name>A0A1F8FH80_9BACT</name>
<dbReference type="AlphaFoldDB" id="A0A1F8FH80"/>
<sequence>MIKGLRDIKTHGSLDREGRLFGVAKYLRQEVKRNEFSEEEFWEGKVKSFERKRGVRGRRFSPDLFLDSALKKKIRAGQIEQLQVFIIEMEKFISEGINGAAAELESLKRRLGRWEEEG</sequence>
<evidence type="ECO:0000313" key="2">
    <source>
        <dbReference type="Proteomes" id="UP000178197"/>
    </source>
</evidence>
<accession>A0A1F8FH80</accession>
<organism evidence="1 2">
    <name type="scientific">Candidatus Yanofskybacteria bacterium RIFCSPHIGHO2_02_FULL_43_15c</name>
    <dbReference type="NCBI Taxonomy" id="1802679"/>
    <lineage>
        <taxon>Bacteria</taxon>
        <taxon>Candidatus Yanofskyibacteriota</taxon>
    </lineage>
</organism>
<protein>
    <submittedName>
        <fullName evidence="1">Uncharacterized protein</fullName>
    </submittedName>
</protein>